<feature type="transmembrane region" description="Helical" evidence="1">
    <location>
        <begin position="51"/>
        <end position="73"/>
    </location>
</feature>
<dbReference type="Proteomes" id="UP000052979">
    <property type="component" value="Unassembled WGS sequence"/>
</dbReference>
<dbReference type="EMBL" id="LBFI01000011">
    <property type="protein sequence ID" value="KKM46896.1"/>
    <property type="molecule type" value="Genomic_DNA"/>
</dbReference>
<evidence type="ECO:0000313" key="4">
    <source>
        <dbReference type="Proteomes" id="UP000052979"/>
    </source>
</evidence>
<keyword evidence="1" id="KW-0812">Transmembrane</keyword>
<dbReference type="EMBL" id="PSWU01000012">
    <property type="protein sequence ID" value="PPI14454.1"/>
    <property type="molecule type" value="Genomic_DNA"/>
</dbReference>
<dbReference type="eggNOG" id="ENOG5032DKN">
    <property type="taxonomic scope" value="Bacteria"/>
</dbReference>
<dbReference type="PATRIC" id="fig|145458.7.peg.1809"/>
<accession>A0A0C5BF02</accession>
<comment type="caution">
    <text evidence="2">The sequence shown here is derived from an EMBL/GenBank/DDBJ whole genome shotgun (WGS) entry which is preliminary data.</text>
</comment>
<dbReference type="GeneID" id="93666768"/>
<protein>
    <submittedName>
        <fullName evidence="2">Uncharacterized protein</fullName>
    </submittedName>
</protein>
<keyword evidence="1" id="KW-0472">Membrane</keyword>
<dbReference type="KEGG" id="rtc:APU90_09160"/>
<keyword evidence="4" id="KW-1185">Reference proteome</keyword>
<dbReference type="OrthoDB" id="5117309at2"/>
<sequence>MTRSFPAAIGQQPSSVPVLRKTLVVGGVFVVALAVVGAVTGALLAGGQGAIGALLGAIVGGLMVALTAASILFANRFDLGGFFAVVLGVWLAKFVLFLVAAVVFQEQPWLNRTAMFVSIIAAVLGSLVIDVLVVARSRVANVSDLAR</sequence>
<name>A0A0C5BF02_9MICO</name>
<feature type="transmembrane region" description="Helical" evidence="1">
    <location>
        <begin position="116"/>
        <end position="135"/>
    </location>
</feature>
<evidence type="ECO:0000256" key="1">
    <source>
        <dbReference type="SAM" id="Phobius"/>
    </source>
</evidence>
<evidence type="ECO:0000313" key="2">
    <source>
        <dbReference type="EMBL" id="KKM46896.1"/>
    </source>
</evidence>
<dbReference type="AlphaFoldDB" id="A0A0C5BF02"/>
<dbReference type="Proteomes" id="UP000237966">
    <property type="component" value="Unassembled WGS sequence"/>
</dbReference>
<organism evidence="2 4">
    <name type="scientific">Rathayibacter toxicus</name>
    <dbReference type="NCBI Taxonomy" id="145458"/>
    <lineage>
        <taxon>Bacteria</taxon>
        <taxon>Bacillati</taxon>
        <taxon>Actinomycetota</taxon>
        <taxon>Actinomycetes</taxon>
        <taxon>Micrococcales</taxon>
        <taxon>Microbacteriaceae</taxon>
        <taxon>Rathayibacter</taxon>
    </lineage>
</organism>
<proteinExistence type="predicted"/>
<feature type="transmembrane region" description="Helical" evidence="1">
    <location>
        <begin position="79"/>
        <end position="104"/>
    </location>
</feature>
<reference evidence="2 4" key="1">
    <citation type="submission" date="2015-04" db="EMBL/GenBank/DDBJ databases">
        <title>Draft genome sequence of Rathayibacter toxicus strain FH-142 (AKA 70134 or CS 32), a Western Australian isolate.</title>
        <authorList>
            <consortium name="Consortium for Microbial Forensics and Genomics (microFORGE)"/>
            <person name="Knight B.M."/>
            <person name="Roberts D.P."/>
            <person name="Lin D."/>
            <person name="Hari K."/>
            <person name="Fletcher J."/>
            <person name="Melcher U."/>
            <person name="Blagden T."/>
            <person name="Luster D.G."/>
            <person name="Sechler A.J."/>
            <person name="Schneider W.L."/>
            <person name="Winegar R.A."/>
        </authorList>
    </citation>
    <scope>NUCLEOTIDE SEQUENCE [LARGE SCALE GENOMIC DNA]</scope>
    <source>
        <strain evidence="2 4">FH142</strain>
    </source>
</reference>
<keyword evidence="1" id="KW-1133">Transmembrane helix</keyword>
<dbReference type="KEGG" id="rtx:TI83_07925"/>
<dbReference type="RefSeq" id="WP_027691606.1">
    <property type="nucleotide sequence ID" value="NZ_CP010848.1"/>
</dbReference>
<evidence type="ECO:0000313" key="5">
    <source>
        <dbReference type="Proteomes" id="UP000237966"/>
    </source>
</evidence>
<feature type="transmembrane region" description="Helical" evidence="1">
    <location>
        <begin position="23"/>
        <end position="44"/>
    </location>
</feature>
<evidence type="ECO:0000313" key="3">
    <source>
        <dbReference type="EMBL" id="PPI14454.1"/>
    </source>
</evidence>
<dbReference type="STRING" id="145458.APU90_09160"/>
<gene>
    <name evidence="3" type="ORF">C5C51_07745</name>
    <name evidence="2" type="ORF">VT73_01055</name>
</gene>
<reference evidence="3 5" key="2">
    <citation type="submission" date="2018-02" db="EMBL/GenBank/DDBJ databases">
        <title>Bacteriophage NCPPB3778 and a type I-E CRISPR drive the evolution of the US Biological Select Agent, Rathayibacter toxicus.</title>
        <authorList>
            <person name="Davis E.W.II."/>
            <person name="Tabima J.F."/>
            <person name="Weisberg A.J."/>
            <person name="Lopes L.D."/>
            <person name="Wiseman M.S."/>
            <person name="Wiseman M.S."/>
            <person name="Pupko T."/>
            <person name="Belcher M.S."/>
            <person name="Sechler A.J."/>
            <person name="Tancos M.A."/>
            <person name="Schroeder B.K."/>
            <person name="Murray T.D."/>
            <person name="Luster D.G."/>
            <person name="Schneider W.L."/>
            <person name="Rogers E."/>
            <person name="Andreote F.D."/>
            <person name="Grunwald N.J."/>
            <person name="Putnam M.L."/>
            <person name="Chang J.H."/>
        </authorList>
    </citation>
    <scope>NUCLEOTIDE SEQUENCE [LARGE SCALE GENOMIC DNA]</scope>
    <source>
        <strain evidence="3 5">FH99</strain>
    </source>
</reference>